<dbReference type="PANTHER" id="PTHR24305">
    <property type="entry name" value="CYTOCHROME P450"/>
    <property type="match status" value="1"/>
</dbReference>
<evidence type="ECO:0000313" key="10">
    <source>
        <dbReference type="Proteomes" id="UP000701341"/>
    </source>
</evidence>
<dbReference type="GO" id="GO:0005506">
    <property type="term" value="F:iron ion binding"/>
    <property type="evidence" value="ECO:0007669"/>
    <property type="project" value="InterPro"/>
</dbReference>
<dbReference type="InterPro" id="IPR050121">
    <property type="entry name" value="Cytochrome_P450_monoxygenase"/>
</dbReference>
<dbReference type="AlphaFoldDB" id="A0A9P5L4Y4"/>
<organism evidence="9 10">
    <name type="scientific">Penicillium crustosum</name>
    <name type="common">Blue mold fungus</name>
    <dbReference type="NCBI Taxonomy" id="36656"/>
    <lineage>
        <taxon>Eukaryota</taxon>
        <taxon>Fungi</taxon>
        <taxon>Dikarya</taxon>
        <taxon>Ascomycota</taxon>
        <taxon>Pezizomycotina</taxon>
        <taxon>Eurotiomycetes</taxon>
        <taxon>Eurotiomycetidae</taxon>
        <taxon>Eurotiales</taxon>
        <taxon>Aspergillaceae</taxon>
        <taxon>Penicillium</taxon>
    </lineage>
</organism>
<sequence length="86" mass="10193">MKFLPERWLPDAERFKDDQKSVFQPFSFGPRNCLGNLAYHEMRSVISSILLEFDISLVDNADNWLDQKNYKLWEKKPLFVRLTPAS</sequence>
<dbReference type="InterPro" id="IPR036396">
    <property type="entry name" value="Cyt_P450_sf"/>
</dbReference>
<keyword evidence="5 8" id="KW-0560">Oxidoreductase</keyword>
<dbReference type="GO" id="GO:0043386">
    <property type="term" value="P:mycotoxin biosynthetic process"/>
    <property type="evidence" value="ECO:0007669"/>
    <property type="project" value="UniProtKB-ARBA"/>
</dbReference>
<dbReference type="PANTHER" id="PTHR24305:SF210">
    <property type="entry name" value="CYTOCHROME P450 MONOOXYGENASE ASQL-RELATED"/>
    <property type="match status" value="1"/>
</dbReference>
<evidence type="ECO:0000256" key="1">
    <source>
        <dbReference type="ARBA" id="ARBA00001971"/>
    </source>
</evidence>
<dbReference type="Proteomes" id="UP000701341">
    <property type="component" value="Unassembled WGS sequence"/>
</dbReference>
<name>A0A9P5L4Y4_PENCR</name>
<dbReference type="GO" id="GO:0016705">
    <property type="term" value="F:oxidoreductase activity, acting on paired donors, with incorporation or reduction of molecular oxygen"/>
    <property type="evidence" value="ECO:0007669"/>
    <property type="project" value="InterPro"/>
</dbReference>
<dbReference type="Gene3D" id="1.10.630.10">
    <property type="entry name" value="Cytochrome P450"/>
    <property type="match status" value="1"/>
</dbReference>
<evidence type="ECO:0000313" key="9">
    <source>
        <dbReference type="EMBL" id="KAF7524863.1"/>
    </source>
</evidence>
<dbReference type="GO" id="GO:0020037">
    <property type="term" value="F:heme binding"/>
    <property type="evidence" value="ECO:0007669"/>
    <property type="project" value="InterPro"/>
</dbReference>
<reference evidence="9" key="1">
    <citation type="submission" date="2020-02" db="EMBL/GenBank/DDBJ databases">
        <authorList>
            <person name="Lichtner F.J."/>
        </authorList>
    </citation>
    <scope>NUCLEOTIDE SEQUENCE</scope>
    <source>
        <strain evidence="9">G10</strain>
    </source>
</reference>
<evidence type="ECO:0000256" key="4">
    <source>
        <dbReference type="ARBA" id="ARBA00022723"/>
    </source>
</evidence>
<dbReference type="Pfam" id="PF00067">
    <property type="entry name" value="p450"/>
    <property type="match status" value="1"/>
</dbReference>
<evidence type="ECO:0000256" key="3">
    <source>
        <dbReference type="ARBA" id="ARBA00022617"/>
    </source>
</evidence>
<evidence type="ECO:0000256" key="8">
    <source>
        <dbReference type="RuleBase" id="RU000461"/>
    </source>
</evidence>
<comment type="similarity">
    <text evidence="2 8">Belongs to the cytochrome P450 family.</text>
</comment>
<comment type="caution">
    <text evidence="9">The sequence shown here is derived from an EMBL/GenBank/DDBJ whole genome shotgun (WGS) entry which is preliminary data.</text>
</comment>
<keyword evidence="3 8" id="KW-0349">Heme</keyword>
<evidence type="ECO:0000256" key="5">
    <source>
        <dbReference type="ARBA" id="ARBA00023002"/>
    </source>
</evidence>
<gene>
    <name evidence="9" type="ORF">PCG10_005446</name>
</gene>
<accession>A0A9P5L4Y4</accession>
<dbReference type="GO" id="GO:0004497">
    <property type="term" value="F:monooxygenase activity"/>
    <property type="evidence" value="ECO:0007669"/>
    <property type="project" value="UniProtKB-KW"/>
</dbReference>
<protein>
    <submittedName>
        <fullName evidence="9">Uncharacterized protein</fullName>
    </submittedName>
</protein>
<dbReference type="SUPFAM" id="SSF48264">
    <property type="entry name" value="Cytochrome P450"/>
    <property type="match status" value="1"/>
</dbReference>
<keyword evidence="7 8" id="KW-0503">Monooxygenase</keyword>
<proteinExistence type="inferred from homology"/>
<keyword evidence="10" id="KW-1185">Reference proteome</keyword>
<dbReference type="InterPro" id="IPR017972">
    <property type="entry name" value="Cyt_P450_CS"/>
</dbReference>
<keyword evidence="6 8" id="KW-0408">Iron</keyword>
<comment type="cofactor">
    <cofactor evidence="1">
        <name>heme</name>
        <dbReference type="ChEBI" id="CHEBI:30413"/>
    </cofactor>
</comment>
<dbReference type="EMBL" id="JAAOZQ010000033">
    <property type="protein sequence ID" value="KAF7524863.1"/>
    <property type="molecule type" value="Genomic_DNA"/>
</dbReference>
<evidence type="ECO:0000256" key="2">
    <source>
        <dbReference type="ARBA" id="ARBA00010617"/>
    </source>
</evidence>
<evidence type="ECO:0000256" key="7">
    <source>
        <dbReference type="ARBA" id="ARBA00023033"/>
    </source>
</evidence>
<evidence type="ECO:0000256" key="6">
    <source>
        <dbReference type="ARBA" id="ARBA00023004"/>
    </source>
</evidence>
<keyword evidence="4 8" id="KW-0479">Metal-binding</keyword>
<dbReference type="PROSITE" id="PS00086">
    <property type="entry name" value="CYTOCHROME_P450"/>
    <property type="match status" value="1"/>
</dbReference>
<dbReference type="InterPro" id="IPR001128">
    <property type="entry name" value="Cyt_P450"/>
</dbReference>